<evidence type="ECO:0008006" key="2">
    <source>
        <dbReference type="Google" id="ProtNLM"/>
    </source>
</evidence>
<organism evidence="1">
    <name type="scientific">marine sediment metagenome</name>
    <dbReference type="NCBI Taxonomy" id="412755"/>
    <lineage>
        <taxon>unclassified sequences</taxon>
        <taxon>metagenomes</taxon>
        <taxon>ecological metagenomes</taxon>
    </lineage>
</organism>
<proteinExistence type="predicted"/>
<comment type="caution">
    <text evidence="1">The sequence shown here is derived from an EMBL/GenBank/DDBJ whole genome shotgun (WGS) entry which is preliminary data.</text>
</comment>
<dbReference type="AlphaFoldDB" id="A0A0F9FR44"/>
<name>A0A0F9FR44_9ZZZZ</name>
<reference evidence="1" key="1">
    <citation type="journal article" date="2015" name="Nature">
        <title>Complex archaea that bridge the gap between prokaryotes and eukaryotes.</title>
        <authorList>
            <person name="Spang A."/>
            <person name="Saw J.H."/>
            <person name="Jorgensen S.L."/>
            <person name="Zaremba-Niedzwiedzka K."/>
            <person name="Martijn J."/>
            <person name="Lind A.E."/>
            <person name="van Eijk R."/>
            <person name="Schleper C."/>
            <person name="Guy L."/>
            <person name="Ettema T.J."/>
        </authorList>
    </citation>
    <scope>NUCLEOTIDE SEQUENCE</scope>
</reference>
<dbReference type="EMBL" id="LAZR01029364">
    <property type="protein sequence ID" value="KKL59795.1"/>
    <property type="molecule type" value="Genomic_DNA"/>
</dbReference>
<gene>
    <name evidence="1" type="ORF">LCGC14_2211760</name>
</gene>
<sequence length="101" mass="11710">MLVNGEEIPAFGIVDIAKLFGRTTRTIVGWIKTNVLPEPIHHSIQRRSVRVYTVEEFALIRRHAPLLGHPKKSLRQSVFARTLRRDIGYLRRGKLKLDLDR</sequence>
<evidence type="ECO:0000313" key="1">
    <source>
        <dbReference type="EMBL" id="KKL59795.1"/>
    </source>
</evidence>
<accession>A0A0F9FR44</accession>
<protein>
    <recommendedName>
        <fullName evidence="2">HTH merR-type domain-containing protein</fullName>
    </recommendedName>
</protein>